<gene>
    <name evidence="1" type="ORF">E1301_Tti017117</name>
</gene>
<dbReference type="Proteomes" id="UP000324632">
    <property type="component" value="Chromosome 14"/>
</dbReference>
<sequence>MSVHSLVYPLTTEEELFLKHETMRDFFIQELKALRESVSSVQKAAQDDLKAFTEVTEVNFMEELQCREDTQTAPDAGGNSKTALQKVEVPVKAMEESVVNRMVTLEGKLEAALPRLTAMEADVCSSPLLSSGPVQEADTFVHIQHPSSQSSIKPTQGATFTLTRRGRTASIPVQPSASSPLLSSVPLQEVESSDELEFPTLTQSVSSGYQQQVTWTKCKLVESLIDLTADLATSLKPHMSEKISRQEKLSRLQVAYFHHQLERLKVNNTKGLYEKTNFIKEAGERDGLWSPGWSPCGSKDMQQYLAEKIKTTLKKMRRSEMVVEEEKLALKQKLQF</sequence>
<evidence type="ECO:0000313" key="2">
    <source>
        <dbReference type="Proteomes" id="UP000324632"/>
    </source>
</evidence>
<dbReference type="AlphaFoldDB" id="A0A5A9NU34"/>
<organism evidence="1 2">
    <name type="scientific">Triplophysa tibetana</name>
    <dbReference type="NCBI Taxonomy" id="1572043"/>
    <lineage>
        <taxon>Eukaryota</taxon>
        <taxon>Metazoa</taxon>
        <taxon>Chordata</taxon>
        <taxon>Craniata</taxon>
        <taxon>Vertebrata</taxon>
        <taxon>Euteleostomi</taxon>
        <taxon>Actinopterygii</taxon>
        <taxon>Neopterygii</taxon>
        <taxon>Teleostei</taxon>
        <taxon>Ostariophysi</taxon>
        <taxon>Cypriniformes</taxon>
        <taxon>Nemacheilidae</taxon>
        <taxon>Triplophysa</taxon>
    </lineage>
</organism>
<proteinExistence type="predicted"/>
<evidence type="ECO:0000313" key="1">
    <source>
        <dbReference type="EMBL" id="KAA0712561.1"/>
    </source>
</evidence>
<comment type="caution">
    <text evidence="1">The sequence shown here is derived from an EMBL/GenBank/DDBJ whole genome shotgun (WGS) entry which is preliminary data.</text>
</comment>
<accession>A0A5A9NU34</accession>
<keyword evidence="2" id="KW-1185">Reference proteome</keyword>
<name>A0A5A9NU34_9TELE</name>
<reference evidence="1 2" key="1">
    <citation type="journal article" date="2019" name="Mol. Ecol. Resour.">
        <title>Chromosome-level genome assembly of Triplophysa tibetana, a fish adapted to the harsh high-altitude environment of the Tibetan Plateau.</title>
        <authorList>
            <person name="Yang X."/>
            <person name="Liu H."/>
            <person name="Ma Z."/>
            <person name="Zou Y."/>
            <person name="Zou M."/>
            <person name="Mao Y."/>
            <person name="Li X."/>
            <person name="Wang H."/>
            <person name="Chen T."/>
            <person name="Wang W."/>
            <person name="Yang R."/>
        </authorList>
    </citation>
    <scope>NUCLEOTIDE SEQUENCE [LARGE SCALE GENOMIC DNA]</scope>
    <source>
        <strain evidence="1">TTIB1903HZAU</strain>
        <tissue evidence="1">Muscle</tissue>
    </source>
</reference>
<dbReference type="EMBL" id="SOYY01000014">
    <property type="protein sequence ID" value="KAA0712561.1"/>
    <property type="molecule type" value="Genomic_DNA"/>
</dbReference>
<protein>
    <submittedName>
        <fullName evidence="1">Uncharacterized protein</fullName>
    </submittedName>
</protein>